<evidence type="ECO:0000256" key="11">
    <source>
        <dbReference type="ARBA" id="ARBA00023235"/>
    </source>
</evidence>
<evidence type="ECO:0000259" key="21">
    <source>
        <dbReference type="PROSITE" id="PS51385"/>
    </source>
</evidence>
<comment type="function">
    <text evidence="17">Catalyzes the dehydration of the S-form of NAD(P)HX at the expense of ADP, which is converted to AMP. Together with NAD(P)HX epimerase, which catalyzes the epimerization of the S- and R-forms, the enzyme allows the repair of both epimers of NAD(P)HX, a damaged form of NAD(P)H that is a result of enzymatic or heat-dependent hydration.</text>
</comment>
<comment type="cofactor">
    <cofactor evidence="17">
        <name>Mg(2+)</name>
        <dbReference type="ChEBI" id="CHEBI:18420"/>
    </cofactor>
</comment>
<accession>H8L0U1</accession>
<dbReference type="PROSITE" id="PS51383">
    <property type="entry name" value="YJEF_C_3"/>
    <property type="match status" value="1"/>
</dbReference>
<dbReference type="Pfam" id="PF01256">
    <property type="entry name" value="Carb_kinase"/>
    <property type="match status" value="1"/>
</dbReference>
<comment type="function">
    <text evidence="14 19">Bifunctional enzyme that catalyzes the epimerization of the S- and R-forms of NAD(P)HX and the dehydration of the S-form of NAD(P)HX at the expense of ADP, which is converted to AMP. This allows the repair of both epimers of NAD(P)HX, a damaged form of NAD(P)H that is a result of enzymatic or heat-dependent hydration.</text>
</comment>
<comment type="caution">
    <text evidence="18">Lacks conserved residue(s) required for the propagation of feature annotation.</text>
</comment>
<feature type="binding site" evidence="18">
    <location>
        <position position="135"/>
    </location>
    <ligand>
        <name>K(+)</name>
        <dbReference type="ChEBI" id="CHEBI:29103"/>
    </ligand>
</feature>
<comment type="function">
    <text evidence="18">Catalyzes the epimerization of the S- and R-forms of NAD(P)HX, a damaged form of NAD(P)H that is a result of enzymatic or heat-dependent hydration. This is a prerequisite for the S-specific NAD(P)H-hydrate dehydratase to allow the repair of both epimers of NAD(P)HX.</text>
</comment>
<dbReference type="PROSITE" id="PS01050">
    <property type="entry name" value="YJEF_C_2"/>
    <property type="match status" value="1"/>
</dbReference>
<dbReference type="AlphaFoldDB" id="H8L0U1"/>
<dbReference type="NCBIfam" id="TIGR00196">
    <property type="entry name" value="yjeF_cterm"/>
    <property type="match status" value="1"/>
</dbReference>
<gene>
    <name evidence="17" type="primary">nnrD</name>
    <name evidence="18" type="synonym">nnrE</name>
    <name evidence="22" type="ordered locus">Fraau_0877</name>
</gene>
<feature type="binding site" evidence="18">
    <location>
        <position position="171"/>
    </location>
    <ligand>
        <name>K(+)</name>
        <dbReference type="ChEBI" id="CHEBI:29103"/>
    </ligand>
</feature>
<dbReference type="KEGG" id="fau:Fraau_0877"/>
<evidence type="ECO:0000256" key="5">
    <source>
        <dbReference type="ARBA" id="ARBA00022723"/>
    </source>
</evidence>
<dbReference type="CDD" id="cd01171">
    <property type="entry name" value="YXKO-related"/>
    <property type="match status" value="1"/>
</dbReference>
<dbReference type="eggNOG" id="COG0063">
    <property type="taxonomic scope" value="Bacteria"/>
</dbReference>
<evidence type="ECO:0000259" key="20">
    <source>
        <dbReference type="PROSITE" id="PS51383"/>
    </source>
</evidence>
<evidence type="ECO:0000256" key="10">
    <source>
        <dbReference type="ARBA" id="ARBA00023027"/>
    </source>
</evidence>
<sequence>MSRRGIYTAGMTEILASRAVYGTAQIRQLERHALEVLQLPVDALMKRAAQAAWQRLRSEWPLARSLLVCCGPGNNGGDGCLLAALAKAADWQVDVIALAPLTASHPGFEALQKAGVQVQVHVPGQPLPQADLQVDAIFGIGLNRAPEGLAADLIQALNAGTVPVLALDCPSGLNADTGAAPGAVVRADATITFLAGKSGLVTGQARDWAGRLIIEPLGLEEAVTALSPVATALPWPQLPPRPRAMHKGRNGHLLVVGGEHGTGGAVHLTAMAALRSGAGLVSVATRSEQVLAFNTRCPEVMALGVNGPPALESMLEKVTGLAVGPGLGQGAWGHALWLTALDSGKPMVLDADGLNMLAQESHALPGQLVLTPHPGEAARLLHTTVPDIEADRYAAVRALAQRYRAVVVLKGAGSLIGDPDGRIVYCPWGNPGMAVGGMGDTLTGIIGALLVQGHHPWEAAGLGVALHALAGDRAARAGERGLLPTDLLPELRALVNGQAHA</sequence>
<keyword evidence="12 17" id="KW-0456">Lyase</keyword>
<evidence type="ECO:0000256" key="3">
    <source>
        <dbReference type="ARBA" id="ARBA00006001"/>
    </source>
</evidence>
<comment type="similarity">
    <text evidence="18">Belongs to the NnrE/AIBP family.</text>
</comment>
<dbReference type="PANTHER" id="PTHR12592">
    <property type="entry name" value="ATP-DEPENDENT (S)-NAD(P)H-HYDRATE DEHYDRATASE FAMILY MEMBER"/>
    <property type="match status" value="1"/>
</dbReference>
<feature type="binding site" evidence="18">
    <location>
        <position position="168"/>
    </location>
    <ligand>
        <name>(6S)-NADPHX</name>
        <dbReference type="ChEBI" id="CHEBI:64076"/>
    </ligand>
</feature>
<dbReference type="PANTHER" id="PTHR12592:SF0">
    <property type="entry name" value="ATP-DEPENDENT (S)-NAD(P)H-HYDRATE DEHYDRATASE"/>
    <property type="match status" value="1"/>
</dbReference>
<keyword evidence="13" id="KW-0511">Multifunctional enzyme</keyword>
<dbReference type="SUPFAM" id="SSF64153">
    <property type="entry name" value="YjeF N-terminal domain-like"/>
    <property type="match status" value="1"/>
</dbReference>
<proteinExistence type="inferred from homology"/>
<dbReference type="EMBL" id="CP003350">
    <property type="protein sequence ID" value="AFC85346.1"/>
    <property type="molecule type" value="Genomic_DNA"/>
</dbReference>
<dbReference type="InterPro" id="IPR029056">
    <property type="entry name" value="Ribokinase-like"/>
</dbReference>
<keyword evidence="22" id="KW-0418">Kinase</keyword>
<name>H8L0U1_FRAAD</name>
<dbReference type="EC" id="5.1.99.6" evidence="19"/>
<dbReference type="GO" id="GO:0016301">
    <property type="term" value="F:kinase activity"/>
    <property type="evidence" value="ECO:0007669"/>
    <property type="project" value="UniProtKB-KW"/>
</dbReference>
<comment type="similarity">
    <text evidence="3 19">In the N-terminal section; belongs to the NnrE/AIBP family.</text>
</comment>
<keyword evidence="22" id="KW-0808">Transferase</keyword>
<dbReference type="Proteomes" id="UP000005234">
    <property type="component" value="Chromosome"/>
</dbReference>
<dbReference type="GO" id="GO:0052856">
    <property type="term" value="F:NAD(P)HX epimerase activity"/>
    <property type="evidence" value="ECO:0007669"/>
    <property type="project" value="UniProtKB-UniRule"/>
</dbReference>
<evidence type="ECO:0000256" key="15">
    <source>
        <dbReference type="ARBA" id="ARBA00048238"/>
    </source>
</evidence>
<keyword evidence="5 18" id="KW-0479">Metal-binding</keyword>
<evidence type="ECO:0000256" key="4">
    <source>
        <dbReference type="ARBA" id="ARBA00009524"/>
    </source>
</evidence>
<reference evidence="22" key="1">
    <citation type="submission" date="2012-02" db="EMBL/GenBank/DDBJ databases">
        <title>The complete genome of Frateuria aurantia DSM 6220.</title>
        <authorList>
            <consortium name="US DOE Joint Genome Institute (JGI-PGF)"/>
            <person name="Lucas S."/>
            <person name="Copeland A."/>
            <person name="Lapidus A."/>
            <person name="Glavina del Rio T."/>
            <person name="Dalin E."/>
            <person name="Tice H."/>
            <person name="Bruce D."/>
            <person name="Goodwin L."/>
            <person name="Pitluck S."/>
            <person name="Peters L."/>
            <person name="Ovchinnikova G."/>
            <person name="Teshima H."/>
            <person name="Kyrpides N."/>
            <person name="Mavromatis K."/>
            <person name="Ivanova N."/>
            <person name="Brettin T."/>
            <person name="Detter J.C."/>
            <person name="Han C."/>
            <person name="Larimer F."/>
            <person name="Land M."/>
            <person name="Hauser L."/>
            <person name="Markowitz V."/>
            <person name="Cheng J.-F."/>
            <person name="Hugenholtz P."/>
            <person name="Woyke T."/>
            <person name="Wu D."/>
            <person name="Brambilla E."/>
            <person name="Klenk H.-P."/>
            <person name="Eisen J.A."/>
        </authorList>
    </citation>
    <scope>NUCLEOTIDE SEQUENCE</scope>
    <source>
        <strain evidence="22">DSM 6220</strain>
    </source>
</reference>
<evidence type="ECO:0000256" key="8">
    <source>
        <dbReference type="ARBA" id="ARBA00022857"/>
    </source>
</evidence>
<evidence type="ECO:0000256" key="2">
    <source>
        <dbReference type="ARBA" id="ARBA00000909"/>
    </source>
</evidence>
<dbReference type="InterPro" id="IPR000631">
    <property type="entry name" value="CARKD"/>
</dbReference>
<dbReference type="PIRSF" id="PIRSF017184">
    <property type="entry name" value="Nnr"/>
    <property type="match status" value="1"/>
</dbReference>
<keyword evidence="6 17" id="KW-0547">Nucleotide-binding</keyword>
<comment type="similarity">
    <text evidence="17">Belongs to the NnrD/CARKD family.</text>
</comment>
<evidence type="ECO:0000256" key="17">
    <source>
        <dbReference type="HAMAP-Rule" id="MF_01965"/>
    </source>
</evidence>
<feature type="binding site" evidence="18">
    <location>
        <position position="75"/>
    </location>
    <ligand>
        <name>K(+)</name>
        <dbReference type="ChEBI" id="CHEBI:29103"/>
    </ligand>
</feature>
<dbReference type="GO" id="GO:0052855">
    <property type="term" value="F:ADP-dependent NAD(P)H-hydrate dehydratase activity"/>
    <property type="evidence" value="ECO:0007669"/>
    <property type="project" value="UniProtKB-UniRule"/>
</dbReference>
<feature type="binding site" evidence="17">
    <location>
        <begin position="410"/>
        <end position="414"/>
    </location>
    <ligand>
        <name>AMP</name>
        <dbReference type="ChEBI" id="CHEBI:456215"/>
    </ligand>
</feature>
<feature type="binding site" evidence="17">
    <location>
        <position position="439"/>
    </location>
    <ligand>
        <name>AMP</name>
        <dbReference type="ChEBI" id="CHEBI:456215"/>
    </ligand>
</feature>
<comment type="similarity">
    <text evidence="4 19">In the C-terminal section; belongs to the NnrD/CARKD family.</text>
</comment>
<dbReference type="InterPro" id="IPR030677">
    <property type="entry name" value="Nnr"/>
</dbReference>
<dbReference type="GO" id="GO:0110051">
    <property type="term" value="P:metabolite repair"/>
    <property type="evidence" value="ECO:0007669"/>
    <property type="project" value="TreeGrafter"/>
</dbReference>
<evidence type="ECO:0000313" key="23">
    <source>
        <dbReference type="Proteomes" id="UP000005234"/>
    </source>
</evidence>
<comment type="catalytic activity">
    <reaction evidence="15 17 19">
        <text>(6S)-NADHX + ADP = AMP + phosphate + NADH + H(+)</text>
        <dbReference type="Rhea" id="RHEA:32223"/>
        <dbReference type="ChEBI" id="CHEBI:15378"/>
        <dbReference type="ChEBI" id="CHEBI:43474"/>
        <dbReference type="ChEBI" id="CHEBI:57945"/>
        <dbReference type="ChEBI" id="CHEBI:64074"/>
        <dbReference type="ChEBI" id="CHEBI:456215"/>
        <dbReference type="ChEBI" id="CHEBI:456216"/>
        <dbReference type="EC" id="4.2.1.136"/>
    </reaction>
</comment>
<comment type="cofactor">
    <cofactor evidence="18 19">
        <name>K(+)</name>
        <dbReference type="ChEBI" id="CHEBI:29103"/>
    </cofactor>
    <text evidence="18 19">Binds 1 potassium ion per subunit.</text>
</comment>
<keyword evidence="8 17" id="KW-0521">NADP</keyword>
<dbReference type="STRING" id="767434.Fraau_0877"/>
<dbReference type="GO" id="GO:0046872">
    <property type="term" value="F:metal ion binding"/>
    <property type="evidence" value="ECO:0007669"/>
    <property type="project" value="UniProtKB-UniRule"/>
</dbReference>
<dbReference type="PROSITE" id="PS51385">
    <property type="entry name" value="YJEF_N"/>
    <property type="match status" value="1"/>
</dbReference>
<evidence type="ECO:0000256" key="16">
    <source>
        <dbReference type="ARBA" id="ARBA00049209"/>
    </source>
</evidence>
<feature type="domain" description="YjeF C-terminal" evidence="20">
    <location>
        <begin position="230"/>
        <end position="498"/>
    </location>
</feature>
<keyword evidence="11 18" id="KW-0413">Isomerase</keyword>
<keyword evidence="23" id="KW-1185">Reference proteome</keyword>
<feature type="binding site" evidence="17">
    <location>
        <position position="265"/>
    </location>
    <ligand>
        <name>(6S)-NADPHX</name>
        <dbReference type="ChEBI" id="CHEBI:64076"/>
    </ligand>
</feature>
<dbReference type="EC" id="4.2.1.136" evidence="19"/>
<dbReference type="HAMAP" id="MF_01966">
    <property type="entry name" value="NADHX_epimerase"/>
    <property type="match status" value="1"/>
</dbReference>
<keyword evidence="10 17" id="KW-0520">NAD</keyword>
<feature type="binding site" evidence="17">
    <location>
        <position position="326"/>
    </location>
    <ligand>
        <name>(6S)-NADPHX</name>
        <dbReference type="ChEBI" id="CHEBI:64076"/>
    </ligand>
</feature>
<evidence type="ECO:0000256" key="6">
    <source>
        <dbReference type="ARBA" id="ARBA00022741"/>
    </source>
</evidence>
<dbReference type="GO" id="GO:0046496">
    <property type="term" value="P:nicotinamide nucleotide metabolic process"/>
    <property type="evidence" value="ECO:0007669"/>
    <property type="project" value="UniProtKB-UniRule"/>
</dbReference>
<evidence type="ECO:0000256" key="18">
    <source>
        <dbReference type="HAMAP-Rule" id="MF_01966"/>
    </source>
</evidence>
<evidence type="ECO:0000256" key="1">
    <source>
        <dbReference type="ARBA" id="ARBA00000013"/>
    </source>
</evidence>
<dbReference type="Gene3D" id="3.40.1190.20">
    <property type="match status" value="1"/>
</dbReference>
<dbReference type="eggNOG" id="COG0062">
    <property type="taxonomic scope" value="Bacteria"/>
</dbReference>
<dbReference type="HAMAP" id="MF_01965">
    <property type="entry name" value="NADHX_dehydratase"/>
    <property type="match status" value="1"/>
</dbReference>
<dbReference type="InterPro" id="IPR036652">
    <property type="entry name" value="YjeF_N_dom_sf"/>
</dbReference>
<organism evidence="22 23">
    <name type="scientific">Frateuria aurantia (strain ATCC 33424 / DSM 6220 / KCTC 2777 / LMG 1558 / NBRC 3245 / NCIMB 13370)</name>
    <name type="common">Acetobacter aurantius</name>
    <dbReference type="NCBI Taxonomy" id="767434"/>
    <lineage>
        <taxon>Bacteria</taxon>
        <taxon>Pseudomonadati</taxon>
        <taxon>Pseudomonadota</taxon>
        <taxon>Gammaproteobacteria</taxon>
        <taxon>Lysobacterales</taxon>
        <taxon>Rhodanobacteraceae</taxon>
        <taxon>Frateuria</taxon>
    </lineage>
</organism>
<dbReference type="HOGENOM" id="CLU_024853_4_3_6"/>
<dbReference type="NCBIfam" id="TIGR00197">
    <property type="entry name" value="yjeF_nterm"/>
    <property type="match status" value="1"/>
</dbReference>
<feature type="binding site" evidence="18">
    <location>
        <begin position="139"/>
        <end position="145"/>
    </location>
    <ligand>
        <name>(6S)-NADPHX</name>
        <dbReference type="ChEBI" id="CHEBI:64076"/>
    </ligand>
</feature>
<dbReference type="Pfam" id="PF03853">
    <property type="entry name" value="YjeF_N"/>
    <property type="match status" value="1"/>
</dbReference>
<evidence type="ECO:0000256" key="12">
    <source>
        <dbReference type="ARBA" id="ARBA00023239"/>
    </source>
</evidence>
<feature type="binding site" evidence="17">
    <location>
        <position position="440"/>
    </location>
    <ligand>
        <name>(6S)-NADPHX</name>
        <dbReference type="ChEBI" id="CHEBI:64076"/>
    </ligand>
</feature>
<dbReference type="InterPro" id="IPR004443">
    <property type="entry name" value="YjeF_N_dom"/>
</dbReference>
<keyword evidence="9 18" id="KW-0630">Potassium</keyword>
<dbReference type="Gene3D" id="3.40.50.10260">
    <property type="entry name" value="YjeF N-terminal domain"/>
    <property type="match status" value="1"/>
</dbReference>
<comment type="subunit">
    <text evidence="17">Homotetramer.</text>
</comment>
<protein>
    <recommendedName>
        <fullName evidence="19">Bifunctional NAD(P)H-hydrate repair enzyme</fullName>
    </recommendedName>
    <alternativeName>
        <fullName evidence="19">Nicotinamide nucleotide repair protein</fullName>
    </alternativeName>
    <domain>
        <recommendedName>
            <fullName evidence="19">ADP-dependent (S)-NAD(P)H-hydrate dehydratase</fullName>
            <ecNumber evidence="19">4.2.1.136</ecNumber>
        </recommendedName>
        <alternativeName>
            <fullName evidence="19">ADP-dependent NAD(P)HX dehydratase</fullName>
        </alternativeName>
    </domain>
    <domain>
        <recommendedName>
            <fullName evidence="19">NAD(P)H-hydrate epimerase</fullName>
            <ecNumber evidence="19">5.1.99.6</ecNumber>
        </recommendedName>
    </domain>
</protein>
<feature type="domain" description="YjeF N-terminal" evidence="21">
    <location>
        <begin position="26"/>
        <end position="225"/>
    </location>
</feature>
<dbReference type="GO" id="GO:0005524">
    <property type="term" value="F:ATP binding"/>
    <property type="evidence" value="ECO:0007669"/>
    <property type="project" value="UniProtKB-UniRule"/>
</dbReference>
<evidence type="ECO:0000256" key="14">
    <source>
        <dbReference type="ARBA" id="ARBA00025153"/>
    </source>
</evidence>
<dbReference type="SUPFAM" id="SSF53613">
    <property type="entry name" value="Ribokinase-like"/>
    <property type="match status" value="1"/>
</dbReference>
<evidence type="ECO:0000256" key="7">
    <source>
        <dbReference type="ARBA" id="ARBA00022840"/>
    </source>
</evidence>
<feature type="binding site" evidence="18">
    <location>
        <begin position="74"/>
        <end position="78"/>
    </location>
    <ligand>
        <name>(6S)-NADPHX</name>
        <dbReference type="ChEBI" id="CHEBI:64076"/>
    </ligand>
</feature>
<feature type="binding site" evidence="17">
    <location>
        <position position="373"/>
    </location>
    <ligand>
        <name>(6S)-NADPHX</name>
        <dbReference type="ChEBI" id="CHEBI:64076"/>
    </ligand>
</feature>
<evidence type="ECO:0000256" key="9">
    <source>
        <dbReference type="ARBA" id="ARBA00022958"/>
    </source>
</evidence>
<evidence type="ECO:0000256" key="19">
    <source>
        <dbReference type="PIRNR" id="PIRNR017184"/>
    </source>
</evidence>
<evidence type="ECO:0000256" key="13">
    <source>
        <dbReference type="ARBA" id="ARBA00023268"/>
    </source>
</evidence>
<comment type="catalytic activity">
    <reaction evidence="2 18 19">
        <text>(6R)-NADPHX = (6S)-NADPHX</text>
        <dbReference type="Rhea" id="RHEA:32227"/>
        <dbReference type="ChEBI" id="CHEBI:64076"/>
        <dbReference type="ChEBI" id="CHEBI:64077"/>
        <dbReference type="EC" id="5.1.99.6"/>
    </reaction>
</comment>
<keyword evidence="7 17" id="KW-0067">ATP-binding</keyword>
<dbReference type="InterPro" id="IPR017953">
    <property type="entry name" value="Carbohydrate_kinase_pred_CS"/>
</dbReference>
<comment type="catalytic activity">
    <reaction evidence="16 17 19">
        <text>(6S)-NADPHX + ADP = AMP + phosphate + NADPH + H(+)</text>
        <dbReference type="Rhea" id="RHEA:32235"/>
        <dbReference type="ChEBI" id="CHEBI:15378"/>
        <dbReference type="ChEBI" id="CHEBI:43474"/>
        <dbReference type="ChEBI" id="CHEBI:57783"/>
        <dbReference type="ChEBI" id="CHEBI:64076"/>
        <dbReference type="ChEBI" id="CHEBI:456215"/>
        <dbReference type="ChEBI" id="CHEBI:456216"/>
        <dbReference type="EC" id="4.2.1.136"/>
    </reaction>
</comment>
<evidence type="ECO:0000313" key="22">
    <source>
        <dbReference type="EMBL" id="AFC85346.1"/>
    </source>
</evidence>
<comment type="catalytic activity">
    <reaction evidence="1 18 19">
        <text>(6R)-NADHX = (6S)-NADHX</text>
        <dbReference type="Rhea" id="RHEA:32215"/>
        <dbReference type="ChEBI" id="CHEBI:64074"/>
        <dbReference type="ChEBI" id="CHEBI:64075"/>
        <dbReference type="EC" id="5.1.99.6"/>
    </reaction>
</comment>